<dbReference type="STRING" id="1945521.A1232T_02228"/>
<evidence type="ECO:0000313" key="1">
    <source>
        <dbReference type="EMBL" id="SJM73027.1"/>
    </source>
</evidence>
<accession>A0A1R4GXU0</accession>
<evidence type="ECO:0000313" key="2">
    <source>
        <dbReference type="Proteomes" id="UP000188357"/>
    </source>
</evidence>
<reference evidence="1 2" key="1">
    <citation type="submission" date="2017-02" db="EMBL/GenBank/DDBJ databases">
        <authorList>
            <person name="Peterson S.W."/>
        </authorList>
    </citation>
    <scope>NUCLEOTIDE SEQUENCE [LARGE SCALE GENOMIC DNA]</scope>
    <source>
        <strain evidence="1">Psychrobacter_piechaudii</strain>
    </source>
</reference>
<protein>
    <submittedName>
        <fullName evidence="1">Uncharacterized protein</fullName>
    </submittedName>
</protein>
<dbReference type="AlphaFoldDB" id="A0A1R4GXU0"/>
<gene>
    <name evidence="1" type="ORF">A1232T_02228</name>
</gene>
<sequence length="40" mass="4736">MTNHYTSAPQAYNFPLTIKQLLNRTKATSMHEEIFYYQSP</sequence>
<name>A0A1R4GXU0_9GAMM</name>
<keyword evidence="2" id="KW-1185">Reference proteome</keyword>
<proteinExistence type="predicted"/>
<dbReference type="Proteomes" id="UP000188357">
    <property type="component" value="Unassembled WGS sequence"/>
</dbReference>
<dbReference type="EMBL" id="FUGE01000239">
    <property type="protein sequence ID" value="SJM73027.1"/>
    <property type="molecule type" value="Genomic_DNA"/>
</dbReference>
<organism evidence="1 2">
    <name type="scientific">Psychrobacter piechaudii</name>
    <dbReference type="NCBI Taxonomy" id="1945521"/>
    <lineage>
        <taxon>Bacteria</taxon>
        <taxon>Pseudomonadati</taxon>
        <taxon>Pseudomonadota</taxon>
        <taxon>Gammaproteobacteria</taxon>
        <taxon>Moraxellales</taxon>
        <taxon>Moraxellaceae</taxon>
        <taxon>Psychrobacter</taxon>
    </lineage>
</organism>